<organism evidence="1 2">
    <name type="scientific">Punica granatum</name>
    <name type="common">Pomegranate</name>
    <dbReference type="NCBI Taxonomy" id="22663"/>
    <lineage>
        <taxon>Eukaryota</taxon>
        <taxon>Viridiplantae</taxon>
        <taxon>Streptophyta</taxon>
        <taxon>Embryophyta</taxon>
        <taxon>Tracheophyta</taxon>
        <taxon>Spermatophyta</taxon>
        <taxon>Magnoliopsida</taxon>
        <taxon>eudicotyledons</taxon>
        <taxon>Gunneridae</taxon>
        <taxon>Pentapetalae</taxon>
        <taxon>rosids</taxon>
        <taxon>malvids</taxon>
        <taxon>Myrtales</taxon>
        <taxon>Lythraceae</taxon>
        <taxon>Punica</taxon>
    </lineage>
</organism>
<dbReference type="AlphaFoldDB" id="A0A2I0IES2"/>
<proteinExistence type="predicted"/>
<keyword evidence="2" id="KW-1185">Reference proteome</keyword>
<reference evidence="1 2" key="1">
    <citation type="submission" date="2017-11" db="EMBL/GenBank/DDBJ databases">
        <title>De-novo sequencing of pomegranate (Punica granatum L.) genome.</title>
        <authorList>
            <person name="Akparov Z."/>
            <person name="Amiraslanov A."/>
            <person name="Hajiyeva S."/>
            <person name="Abbasov M."/>
            <person name="Kaur K."/>
            <person name="Hamwieh A."/>
            <person name="Solovyev V."/>
            <person name="Salamov A."/>
            <person name="Braich B."/>
            <person name="Kosarev P."/>
            <person name="Mahmoud A."/>
            <person name="Hajiyev E."/>
            <person name="Babayeva S."/>
            <person name="Izzatullayeva V."/>
            <person name="Mammadov A."/>
            <person name="Mammadov A."/>
            <person name="Sharifova S."/>
            <person name="Ojaghi J."/>
            <person name="Eynullazada K."/>
            <person name="Bayramov B."/>
            <person name="Abdulazimova A."/>
            <person name="Shahmuradov I."/>
        </authorList>
    </citation>
    <scope>NUCLEOTIDE SEQUENCE [LARGE SCALE GENOMIC DNA]</scope>
    <source>
        <strain evidence="2">cv. AG2017</strain>
        <tissue evidence="1">Leaf</tissue>
    </source>
</reference>
<sequence length="110" mass="11655">MLAFGGAVCFPPHIMPLFAPAFLPLPSPSTHGPQPLCLAPKFLPLRLPSSHRSFTLRPWLSSVVRLLLRAYTHLPTSQTVLAPSLACACDRPCPAGSLAATSTPPSALQC</sequence>
<evidence type="ECO:0000313" key="1">
    <source>
        <dbReference type="EMBL" id="PKI42170.1"/>
    </source>
</evidence>
<evidence type="ECO:0000313" key="2">
    <source>
        <dbReference type="Proteomes" id="UP000233551"/>
    </source>
</evidence>
<name>A0A2I0IES2_PUNGR</name>
<dbReference type="EMBL" id="PGOL01003218">
    <property type="protein sequence ID" value="PKI42170.1"/>
    <property type="molecule type" value="Genomic_DNA"/>
</dbReference>
<comment type="caution">
    <text evidence="1">The sequence shown here is derived from an EMBL/GenBank/DDBJ whole genome shotgun (WGS) entry which is preliminary data.</text>
</comment>
<gene>
    <name evidence="1" type="ORF">CRG98_037409</name>
</gene>
<accession>A0A2I0IES2</accession>
<protein>
    <submittedName>
        <fullName evidence="1">Uncharacterized protein</fullName>
    </submittedName>
</protein>
<dbReference type="Proteomes" id="UP000233551">
    <property type="component" value="Unassembled WGS sequence"/>
</dbReference>